<evidence type="ECO:0000313" key="1">
    <source>
        <dbReference type="EMBL" id="UFP95372.1"/>
    </source>
</evidence>
<dbReference type="EMBL" id="CP063845">
    <property type="protein sequence ID" value="UFP95372.1"/>
    <property type="molecule type" value="Genomic_DNA"/>
</dbReference>
<keyword evidence="2" id="KW-1185">Reference proteome</keyword>
<accession>A0ABY3PNV3</accession>
<dbReference type="RefSeq" id="WP_230842597.1">
    <property type="nucleotide sequence ID" value="NZ_CP063845.1"/>
</dbReference>
<reference evidence="1 2" key="1">
    <citation type="journal article" date="2021" name="Genome Biol. Evol.">
        <title>Complete Genome Sequencing of a Novel Gloeobacter Species from a Waterfall Cave in Mexico.</title>
        <authorList>
            <person name="Saw J.H."/>
            <person name="Cardona T."/>
            <person name="Montejano G."/>
        </authorList>
    </citation>
    <scope>NUCLEOTIDE SEQUENCE [LARGE SCALE GENOMIC DNA]</scope>
    <source>
        <strain evidence="1">MG652769</strain>
    </source>
</reference>
<sequence>MPSVIICLLLLILVIPMMTATSINSQNHYNDARAFADQIIEKSVLKSALRTAMVAAADNIGGEQLQQEFSPSGLSVFVLSKPEVRDEYSIIRYWTTARPQEQTSGNQSTNNNAVVTGAYDPFTRIATRSRTVTTLRTRV</sequence>
<dbReference type="Proteomes" id="UP001054846">
    <property type="component" value="Chromosome"/>
</dbReference>
<name>A0ABY3PNV3_9CYAN</name>
<organism evidence="1 2">
    <name type="scientific">Gloeobacter morelensis MG652769</name>
    <dbReference type="NCBI Taxonomy" id="2781736"/>
    <lineage>
        <taxon>Bacteria</taxon>
        <taxon>Bacillati</taxon>
        <taxon>Cyanobacteriota</taxon>
        <taxon>Cyanophyceae</taxon>
        <taxon>Gloeobacterales</taxon>
        <taxon>Gloeobacteraceae</taxon>
        <taxon>Gloeobacter</taxon>
        <taxon>Gloeobacter morelensis</taxon>
    </lineage>
</organism>
<evidence type="ECO:0000313" key="2">
    <source>
        <dbReference type="Proteomes" id="UP001054846"/>
    </source>
</evidence>
<gene>
    <name evidence="1" type="ORF">ISF26_03740</name>
</gene>
<protein>
    <submittedName>
        <fullName evidence="1">Uncharacterized protein</fullName>
    </submittedName>
</protein>
<proteinExistence type="predicted"/>